<organism evidence="5 6">
    <name type="scientific">Gordonia insulae</name>
    <dbReference type="NCBI Taxonomy" id="2420509"/>
    <lineage>
        <taxon>Bacteria</taxon>
        <taxon>Bacillati</taxon>
        <taxon>Actinomycetota</taxon>
        <taxon>Actinomycetes</taxon>
        <taxon>Mycobacteriales</taxon>
        <taxon>Gordoniaceae</taxon>
        <taxon>Gordonia</taxon>
    </lineage>
</organism>
<dbReference type="PROSITE" id="PS51118">
    <property type="entry name" value="HTH_HXLR"/>
    <property type="match status" value="1"/>
</dbReference>
<dbReference type="EMBL" id="CP033972">
    <property type="protein sequence ID" value="AZG45642.1"/>
    <property type="molecule type" value="Genomic_DNA"/>
</dbReference>
<reference evidence="5 6" key="1">
    <citation type="submission" date="2018-11" db="EMBL/GenBank/DDBJ databases">
        <title>Gordonia insulae sp. nov., isolated from an island soil.</title>
        <authorList>
            <person name="Kim Y.S."/>
            <person name="Kim S.B."/>
        </authorList>
    </citation>
    <scope>NUCLEOTIDE SEQUENCE [LARGE SCALE GENOMIC DNA]</scope>
    <source>
        <strain evidence="5 6">MMS17-SY073</strain>
    </source>
</reference>
<dbReference type="InterPro" id="IPR002577">
    <property type="entry name" value="HTH_HxlR"/>
</dbReference>
<keyword evidence="2" id="KW-0238">DNA-binding</keyword>
<evidence type="ECO:0000256" key="1">
    <source>
        <dbReference type="ARBA" id="ARBA00023015"/>
    </source>
</evidence>
<evidence type="ECO:0000313" key="5">
    <source>
        <dbReference type="EMBL" id="AZG45642.1"/>
    </source>
</evidence>
<dbReference type="Proteomes" id="UP000271469">
    <property type="component" value="Chromosome"/>
</dbReference>
<protein>
    <submittedName>
        <fullName evidence="5">Putative HTH-type transcriptional regulator</fullName>
    </submittedName>
</protein>
<name>A0A3G8JM34_9ACTN</name>
<proteinExistence type="predicted"/>
<evidence type="ECO:0000256" key="2">
    <source>
        <dbReference type="ARBA" id="ARBA00023125"/>
    </source>
</evidence>
<dbReference type="KEGG" id="gom:D7316_02238"/>
<dbReference type="GO" id="GO:0003677">
    <property type="term" value="F:DNA binding"/>
    <property type="evidence" value="ECO:0007669"/>
    <property type="project" value="UniProtKB-KW"/>
</dbReference>
<evidence type="ECO:0000256" key="3">
    <source>
        <dbReference type="ARBA" id="ARBA00023163"/>
    </source>
</evidence>
<dbReference type="OrthoDB" id="5183359at2"/>
<evidence type="ECO:0000259" key="4">
    <source>
        <dbReference type="PROSITE" id="PS51118"/>
    </source>
</evidence>
<gene>
    <name evidence="5" type="ORF">D7316_02238</name>
</gene>
<dbReference type="PANTHER" id="PTHR33204:SF18">
    <property type="entry name" value="TRANSCRIPTIONAL REGULATORY PROTEIN"/>
    <property type="match status" value="1"/>
</dbReference>
<keyword evidence="1" id="KW-0805">Transcription regulation</keyword>
<dbReference type="SUPFAM" id="SSF46785">
    <property type="entry name" value="Winged helix' DNA-binding domain"/>
    <property type="match status" value="1"/>
</dbReference>
<dbReference type="InterPro" id="IPR036390">
    <property type="entry name" value="WH_DNA-bd_sf"/>
</dbReference>
<dbReference type="PANTHER" id="PTHR33204">
    <property type="entry name" value="TRANSCRIPTIONAL REGULATOR, MARR FAMILY"/>
    <property type="match status" value="1"/>
</dbReference>
<dbReference type="InterPro" id="IPR036388">
    <property type="entry name" value="WH-like_DNA-bd_sf"/>
</dbReference>
<dbReference type="RefSeq" id="WP_124708283.1">
    <property type="nucleotide sequence ID" value="NZ_CP033972.1"/>
</dbReference>
<feature type="domain" description="HTH hxlR-type" evidence="4">
    <location>
        <begin position="12"/>
        <end position="108"/>
    </location>
</feature>
<evidence type="ECO:0000313" key="6">
    <source>
        <dbReference type="Proteomes" id="UP000271469"/>
    </source>
</evidence>
<keyword evidence="3" id="KW-0804">Transcription</keyword>
<accession>A0A3G8JM34</accession>
<keyword evidence="6" id="KW-1185">Reference proteome</keyword>
<dbReference type="Pfam" id="PF01638">
    <property type="entry name" value="HxlR"/>
    <property type="match status" value="1"/>
</dbReference>
<dbReference type="AlphaFoldDB" id="A0A3G8JM34"/>
<sequence length="171" mass="19064">MALPREYPTENCPIARSLEIIGERWTLLIVRDAFYGVRRFSDFQKHLRIPKAVLSQRLSRLTEGGVLEAVPSSVGGHDEYALTDRGLDLWPVIGALSEWGGNHYQTTPQRRTFSHAECGGRLHAGVCSRCGQAPRVADVVTNPPRELLVERTDDVSAALRRPHRMLGPVTI</sequence>
<dbReference type="Gene3D" id="1.10.10.10">
    <property type="entry name" value="Winged helix-like DNA-binding domain superfamily/Winged helix DNA-binding domain"/>
    <property type="match status" value="1"/>
</dbReference>